<feature type="domain" description="SWIRM" evidence="2">
    <location>
        <begin position="639"/>
        <end position="711"/>
    </location>
</feature>
<proteinExistence type="predicted"/>
<dbReference type="InterPro" id="IPR036388">
    <property type="entry name" value="WH-like_DNA-bd_sf"/>
</dbReference>
<feature type="compositionally biased region" description="Low complexity" evidence="1">
    <location>
        <begin position="103"/>
        <end position="118"/>
    </location>
</feature>
<evidence type="ECO:0000256" key="1">
    <source>
        <dbReference type="SAM" id="MobiDB-lite"/>
    </source>
</evidence>
<feature type="compositionally biased region" description="Polar residues" evidence="1">
    <location>
        <begin position="35"/>
        <end position="62"/>
    </location>
</feature>
<feature type="compositionally biased region" description="Low complexity" evidence="1">
    <location>
        <begin position="212"/>
        <end position="222"/>
    </location>
</feature>
<dbReference type="SUPFAM" id="SSF46689">
    <property type="entry name" value="Homeodomain-like"/>
    <property type="match status" value="1"/>
</dbReference>
<feature type="compositionally biased region" description="Polar residues" evidence="1">
    <location>
        <begin position="485"/>
        <end position="501"/>
    </location>
</feature>
<organism evidence="3 4">
    <name type="scientific">Dissophora globulifera</name>
    <dbReference type="NCBI Taxonomy" id="979702"/>
    <lineage>
        <taxon>Eukaryota</taxon>
        <taxon>Fungi</taxon>
        <taxon>Fungi incertae sedis</taxon>
        <taxon>Mucoromycota</taxon>
        <taxon>Mortierellomycotina</taxon>
        <taxon>Mortierellomycetes</taxon>
        <taxon>Mortierellales</taxon>
        <taxon>Mortierellaceae</taxon>
        <taxon>Dissophora</taxon>
    </lineage>
</organism>
<feature type="region of interest" description="Disordered" evidence="1">
    <location>
        <begin position="1"/>
        <end position="64"/>
    </location>
</feature>
<reference evidence="3" key="1">
    <citation type="journal article" date="2020" name="Fungal Divers.">
        <title>Resolving the Mortierellaceae phylogeny through synthesis of multi-gene phylogenetics and phylogenomics.</title>
        <authorList>
            <person name="Vandepol N."/>
            <person name="Liber J."/>
            <person name="Desiro A."/>
            <person name="Na H."/>
            <person name="Kennedy M."/>
            <person name="Barry K."/>
            <person name="Grigoriev I.V."/>
            <person name="Miller A.N."/>
            <person name="O'Donnell K."/>
            <person name="Stajich J.E."/>
            <person name="Bonito G."/>
        </authorList>
    </citation>
    <scope>NUCLEOTIDE SEQUENCE</scope>
    <source>
        <strain evidence="3">REB-010B</strain>
    </source>
</reference>
<feature type="compositionally biased region" description="Basic and acidic residues" evidence="1">
    <location>
        <begin position="447"/>
        <end position="464"/>
    </location>
</feature>
<dbReference type="EMBL" id="JAAAIP010000067">
    <property type="protein sequence ID" value="KAG0326999.1"/>
    <property type="molecule type" value="Genomic_DNA"/>
</dbReference>
<feature type="compositionally biased region" description="Low complexity" evidence="1">
    <location>
        <begin position="189"/>
        <end position="198"/>
    </location>
</feature>
<dbReference type="InterPro" id="IPR007526">
    <property type="entry name" value="SWIRM"/>
</dbReference>
<feature type="compositionally biased region" description="Low complexity" evidence="1">
    <location>
        <begin position="465"/>
        <end position="484"/>
    </location>
</feature>
<dbReference type="PANTHER" id="PTHR12374:SF21">
    <property type="entry name" value="SWIRM DOMAIN-CONTAINING PROTEIN FUN19-RELATED"/>
    <property type="match status" value="1"/>
</dbReference>
<dbReference type="GO" id="GO:0003682">
    <property type="term" value="F:chromatin binding"/>
    <property type="evidence" value="ECO:0007669"/>
    <property type="project" value="TreeGrafter"/>
</dbReference>
<gene>
    <name evidence="3" type="ORF">BGZ99_008549</name>
</gene>
<dbReference type="Gene3D" id="1.10.10.10">
    <property type="entry name" value="Winged helix-like DNA-binding domain superfamily/Winged helix DNA-binding domain"/>
    <property type="match status" value="1"/>
</dbReference>
<feature type="compositionally biased region" description="Polar residues" evidence="1">
    <location>
        <begin position="121"/>
        <end position="142"/>
    </location>
</feature>
<feature type="compositionally biased region" description="Polar residues" evidence="1">
    <location>
        <begin position="405"/>
        <end position="431"/>
    </location>
</feature>
<feature type="compositionally biased region" description="Low complexity" evidence="1">
    <location>
        <begin position="508"/>
        <end position="519"/>
    </location>
</feature>
<dbReference type="GO" id="GO:0070210">
    <property type="term" value="C:Rpd3L-Expanded complex"/>
    <property type="evidence" value="ECO:0007669"/>
    <property type="project" value="TreeGrafter"/>
</dbReference>
<dbReference type="GO" id="GO:0006338">
    <property type="term" value="P:chromatin remodeling"/>
    <property type="evidence" value="ECO:0007669"/>
    <property type="project" value="TreeGrafter"/>
</dbReference>
<dbReference type="Proteomes" id="UP000738325">
    <property type="component" value="Unassembled WGS sequence"/>
</dbReference>
<comment type="caution">
    <text evidence="3">The sequence shown here is derived from an EMBL/GenBank/DDBJ whole genome shotgun (WGS) entry which is preliminary data.</text>
</comment>
<dbReference type="GO" id="GO:0003713">
    <property type="term" value="F:transcription coactivator activity"/>
    <property type="evidence" value="ECO:0007669"/>
    <property type="project" value="TreeGrafter"/>
</dbReference>
<evidence type="ECO:0000313" key="4">
    <source>
        <dbReference type="Proteomes" id="UP000738325"/>
    </source>
</evidence>
<evidence type="ECO:0000313" key="3">
    <source>
        <dbReference type="EMBL" id="KAG0326999.1"/>
    </source>
</evidence>
<accession>A0A9P6UYY8</accession>
<protein>
    <recommendedName>
        <fullName evidence="2">SWIRM domain-containing protein</fullName>
    </recommendedName>
</protein>
<sequence>MMLGHELTHYRPTLPQSPMSPPAYPKDDQHMRYRSPSQGPFSSAYASTSPTISDPSSASTNLPARITLPEPSTLHRLRSPVRFGLPDALAQGYLHDRSHYSQAAPAAPPSSKSPASVAGRSYSSHSPSITSGFVSGRNSSADAGQPSYCRRDSWSGCYDHYHSSGYASKRRSYGDAAGAPTSPSPLPSPTLSTATIPPDFQVVGSPHRHIYGGEQQQHGGYHPSPQRSQRRFLNERKVDLSSPLSASDMELGPESSILPPLFPSSPPSHSTRLPPVSAATGLSPVFMTSTLSGSSTVSTMSNSISTGLFVDPMTDHRAMSPPLSSTQAWSSKHHHPRIPIRSPDRDGQGVLMTSNVETTSSPTFSSSTFSSPTFNMNYFHIYQQNPRLLRPQGGRHDERRLSGSLYHQASGTSVGENARPTATTDSNAAHTSHSHLVFNSPKTNKIAPEDIQLKREDEATKKGSDAAARSVSSSSLRPYSMSISNLLSNDSVMSKQPQLRNGSDHRYTSGSSNSSVTNGSTGGSVGSAKRKKVSKIDQDVDGEPPKRRRMSKKRAAELGLLDADGNIMKKRKRTKKMHDSDHVSPSGFRHGGERVVQEPDELVVLTPDVGPVSMLDTDSLPPVVWKGHPLSVVGKPGYEQLHPYEEHIASTLRLSPAQYLNCKRTLILASREYHATPDGKQFRKSDAQKLCRIDVNKTSRLWEVFAKIGWLEGISEKDI</sequence>
<dbReference type="OrthoDB" id="5598695at2759"/>
<feature type="region of interest" description="Disordered" evidence="1">
    <location>
        <begin position="320"/>
        <end position="347"/>
    </location>
</feature>
<feature type="region of interest" description="Disordered" evidence="1">
    <location>
        <begin position="571"/>
        <end position="592"/>
    </location>
</feature>
<dbReference type="InterPro" id="IPR009057">
    <property type="entry name" value="Homeodomain-like_sf"/>
</dbReference>
<dbReference type="Pfam" id="PF04433">
    <property type="entry name" value="SWIRM"/>
    <property type="match status" value="1"/>
</dbReference>
<dbReference type="AlphaFoldDB" id="A0A9P6UYY8"/>
<keyword evidence="4" id="KW-1185">Reference proteome</keyword>
<feature type="region of interest" description="Disordered" evidence="1">
    <location>
        <begin position="99"/>
        <end position="146"/>
    </location>
</feature>
<dbReference type="PANTHER" id="PTHR12374">
    <property type="entry name" value="TRANSCRIPTIONAL ADAPTOR 2 ADA2 -RELATED"/>
    <property type="match status" value="1"/>
</dbReference>
<feature type="region of interest" description="Disordered" evidence="1">
    <location>
        <begin position="405"/>
        <end position="552"/>
    </location>
</feature>
<dbReference type="FunFam" id="1.10.10.10:FF:000087">
    <property type="entry name" value="Transcriptional adapter 2"/>
    <property type="match status" value="1"/>
</dbReference>
<name>A0A9P6UYY8_9FUNG</name>
<dbReference type="GO" id="GO:0006357">
    <property type="term" value="P:regulation of transcription by RNA polymerase II"/>
    <property type="evidence" value="ECO:0007669"/>
    <property type="project" value="TreeGrafter"/>
</dbReference>
<evidence type="ECO:0000259" key="2">
    <source>
        <dbReference type="Pfam" id="PF04433"/>
    </source>
</evidence>
<feature type="region of interest" description="Disordered" evidence="1">
    <location>
        <begin position="168"/>
        <end position="228"/>
    </location>
</feature>